<evidence type="ECO:0000313" key="1">
    <source>
        <dbReference type="EMBL" id="PVU74072.1"/>
    </source>
</evidence>
<reference evidence="1 2" key="1">
    <citation type="journal article" date="2015" name="Appl. Environ. Microbiol.">
        <title>Nanoarchaeota, Their Sulfolobales Host, and Nanoarchaeota Virus Distribution across Yellowstone National Park Hot Springs.</title>
        <authorList>
            <person name="Munson-McGee J.H."/>
            <person name="Field E.K."/>
            <person name="Bateson M."/>
            <person name="Rooney C."/>
            <person name="Stepanauskas R."/>
            <person name="Young M.J."/>
        </authorList>
    </citation>
    <scope>NUCLEOTIDE SEQUENCE [LARGE SCALE GENOMIC DNA]</scope>
    <source>
        <strain evidence="1">SCGC AC-742_N10</strain>
    </source>
</reference>
<protein>
    <submittedName>
        <fullName evidence="1">Uncharacterized protein</fullName>
    </submittedName>
</protein>
<organism evidence="1 2">
    <name type="scientific">Acidianus hospitalis</name>
    <dbReference type="NCBI Taxonomy" id="563177"/>
    <lineage>
        <taxon>Archaea</taxon>
        <taxon>Thermoproteota</taxon>
        <taxon>Thermoprotei</taxon>
        <taxon>Sulfolobales</taxon>
        <taxon>Sulfolobaceae</taxon>
        <taxon>Acidianus</taxon>
    </lineage>
</organism>
<comment type="caution">
    <text evidence="1">The sequence shown here is derived from an EMBL/GenBank/DDBJ whole genome shotgun (WGS) entry which is preliminary data.</text>
</comment>
<evidence type="ECO:0000313" key="2">
    <source>
        <dbReference type="Proteomes" id="UP000245638"/>
    </source>
</evidence>
<sequence>MNEIEKIRLIISILEEKMPEDCAEILDEKFKILLKEIKNKGIDKVIRDYYSDDGDVEIIQS</sequence>
<dbReference type="Proteomes" id="UP000245638">
    <property type="component" value="Unassembled WGS sequence"/>
</dbReference>
<proteinExistence type="predicted"/>
<dbReference type="AlphaFoldDB" id="A0A2T9X1Y5"/>
<gene>
    <name evidence="1" type="ORF">DDW13_08885</name>
</gene>
<name>A0A2T9X1Y5_9CREN</name>
<dbReference type="EMBL" id="QEFD01000234">
    <property type="protein sequence ID" value="PVU74072.1"/>
    <property type="molecule type" value="Genomic_DNA"/>
</dbReference>
<accession>A0A2T9X1Y5</accession>